<evidence type="ECO:0000313" key="3">
    <source>
        <dbReference type="EMBL" id="CAH3186113.1"/>
    </source>
</evidence>
<dbReference type="Gene3D" id="1.10.443.10">
    <property type="entry name" value="Intergrase catalytic core"/>
    <property type="match status" value="1"/>
</dbReference>
<dbReference type="PANTHER" id="PTHR46963">
    <property type="entry name" value="SIMILAR TO RIKEN CDNA E130308A19"/>
    <property type="match status" value="1"/>
</dbReference>
<keyword evidence="1" id="KW-0233">DNA recombination</keyword>
<keyword evidence="4" id="KW-1185">Reference proteome</keyword>
<dbReference type="InterPro" id="IPR042838">
    <property type="entry name" value="KIAA1958"/>
</dbReference>
<organism evidence="3 4">
    <name type="scientific">Porites evermanni</name>
    <dbReference type="NCBI Taxonomy" id="104178"/>
    <lineage>
        <taxon>Eukaryota</taxon>
        <taxon>Metazoa</taxon>
        <taxon>Cnidaria</taxon>
        <taxon>Anthozoa</taxon>
        <taxon>Hexacorallia</taxon>
        <taxon>Scleractinia</taxon>
        <taxon>Fungiina</taxon>
        <taxon>Poritidae</taxon>
        <taxon>Porites</taxon>
    </lineage>
</organism>
<dbReference type="PANTHER" id="PTHR46963:SF4">
    <property type="entry name" value="HYPOTHETICAL PROTEIN MGC115716"/>
    <property type="match status" value="1"/>
</dbReference>
<protein>
    <recommendedName>
        <fullName evidence="5">DUF3504 domain-containing protein</fullName>
    </recommendedName>
</protein>
<reference evidence="3 4" key="1">
    <citation type="submission" date="2022-05" db="EMBL/GenBank/DDBJ databases">
        <authorList>
            <consortium name="Genoscope - CEA"/>
            <person name="William W."/>
        </authorList>
    </citation>
    <scope>NUCLEOTIDE SEQUENCE [LARGE SCALE GENOMIC DNA]</scope>
</reference>
<dbReference type="EMBL" id="CALNXI010002309">
    <property type="protein sequence ID" value="CAH3186113.1"/>
    <property type="molecule type" value="Genomic_DNA"/>
</dbReference>
<dbReference type="InterPro" id="IPR013762">
    <property type="entry name" value="Integrase-like_cat_sf"/>
</dbReference>
<comment type="caution">
    <text evidence="3">The sequence shown here is derived from an EMBL/GenBank/DDBJ whole genome shotgun (WGS) entry which is preliminary data.</text>
</comment>
<evidence type="ECO:0000256" key="1">
    <source>
        <dbReference type="ARBA" id="ARBA00023172"/>
    </source>
</evidence>
<name>A0ABN8S3F0_9CNID</name>
<accession>A0ABN8S3F0</accession>
<dbReference type="SUPFAM" id="SSF56349">
    <property type="entry name" value="DNA breaking-rejoining enzymes"/>
    <property type="match status" value="1"/>
</dbReference>
<evidence type="ECO:0000256" key="2">
    <source>
        <dbReference type="SAM" id="MobiDB-lite"/>
    </source>
</evidence>
<evidence type="ECO:0000313" key="4">
    <source>
        <dbReference type="Proteomes" id="UP001159427"/>
    </source>
</evidence>
<feature type="compositionally biased region" description="Low complexity" evidence="2">
    <location>
        <begin position="409"/>
        <end position="436"/>
    </location>
</feature>
<sequence length="540" mass="61079">MEETNWSSDFYSDIFSLDFGSLFNTIDLESLGSKENTDTVPEVLNTTNRESERAVLAETTNNLPAPDESRFPLDSTDQIQETIKEAQNKNTKRSRNTWMRVWYSWAKSRQINESIETMAPATLDGVLQKFYLEVRKQDGSEYEPDSLKVMQAALERYLSTQKYPYSLINSLEFSSSRAVLEAKAKQLRMNGYGKRKNRALPYNSAEEESFWSSGMLGDHDGVALTNVNFKNLSEHFGFRGRQDHYDAYVQDFEVAWIQIQGRELAKCVRFNENPTKTRSGGLSAKHRKTPQEMWATDEFLRRRPLEMRTSGPLYLAIIQRPKTEVWYAKSRMGEHKLGSIMKTLAQTISIDRKKISNHSTRKAVVAKLKKAGQPRHKIIQITGHANETSLDDYDEIDEEERRTLSHIISGYSGPSTTTSSSKASPPSLNSLPVPPSTDVVVPSSKYATSSSTSLRAAISQASAYSLAHQYSNVQSPITRTNDPAVQLFHNCTVNIQNYFGPQSTNQASSSRVECQIGEITSPSIPRRKRKRAYIIDSDED</sequence>
<dbReference type="InterPro" id="IPR011010">
    <property type="entry name" value="DNA_brk_join_enz"/>
</dbReference>
<feature type="region of interest" description="Disordered" evidence="2">
    <location>
        <begin position="408"/>
        <end position="436"/>
    </location>
</feature>
<dbReference type="Proteomes" id="UP001159427">
    <property type="component" value="Unassembled WGS sequence"/>
</dbReference>
<evidence type="ECO:0008006" key="5">
    <source>
        <dbReference type="Google" id="ProtNLM"/>
    </source>
</evidence>
<gene>
    <name evidence="3" type="ORF">PEVE_00016645</name>
</gene>
<proteinExistence type="predicted"/>